<sequence>MALEKVDAKSSIVVHPFSIQMINSDHIRADLPTSSLWYGDCFHLLSAALDEYKDKLEELKQLVKEQGATPGEISEYLKKLPSADWNSANDPIAQSFVKAVAQLFPEQEEKLLFIKFLSDKNWWFKQQKQSSATQGKTLDRSDVYDSCLALACRVVVNNSAKLLNVIKAFKSSPALRTRFSELQKQEETMITATRSATEQVCAENVIYYGAPGVGKSHQIEQKCHDANSFKMVFHPDTQYSDFVGCLKPSMLKDTVSYAFRPGPFTRAIVRAYNEPDTHIYLVIEEINRAAAAAVFGEIFLLLDRDNTGAGKYAVTLSDPDLLQHFNTEAPSAIVNEKLRLPPNLSIYATMNSSDQAVMPLDTAFKRRWRFEYVAIDFSVSPAGEFIIPLSDTSEGIRISWANFAREINEALENSGIPEDRLLGPWFLSANELADEQSSLNALRGKVLLYLWDDVLRHGEQKVLFHSDIKNFGNLVSRLNSHQPIFNQKIEDKLKAKDSTIRLADNESNAELPTDGNAADQFPADDQSL</sequence>
<name>A0A7Y5ASF0_9GAMM</name>
<keyword evidence="1" id="KW-0175">Coiled coil</keyword>
<dbReference type="AlphaFoldDB" id="A0A7Y5ASF0"/>
<dbReference type="InterPro" id="IPR027417">
    <property type="entry name" value="P-loop_NTPase"/>
</dbReference>
<evidence type="ECO:0000313" key="5">
    <source>
        <dbReference type="Proteomes" id="UP000523161"/>
    </source>
</evidence>
<evidence type="ECO:0000256" key="1">
    <source>
        <dbReference type="SAM" id="Coils"/>
    </source>
</evidence>
<dbReference type="Proteomes" id="UP000523161">
    <property type="component" value="Unassembled WGS sequence"/>
</dbReference>
<gene>
    <name evidence="4" type="ORF">HRH59_13725</name>
</gene>
<dbReference type="Gene3D" id="3.40.50.300">
    <property type="entry name" value="P-loop containing nucleotide triphosphate hydrolases"/>
    <property type="match status" value="1"/>
</dbReference>
<reference evidence="4 5" key="1">
    <citation type="submission" date="2020-06" db="EMBL/GenBank/DDBJ databases">
        <title>Rheinheimera sp. nov., a marine bacterium isolated from coastal.</title>
        <authorList>
            <person name="Yu Q."/>
            <person name="Qi Y."/>
            <person name="Pu J."/>
        </authorList>
    </citation>
    <scope>NUCLEOTIDE SEQUENCE [LARGE SCALE GENOMIC DNA]</scope>
    <source>
        <strain evidence="4 5">YQF-2</strain>
    </source>
</reference>
<dbReference type="PANTHER" id="PTHR37291">
    <property type="entry name" value="5-METHYLCYTOSINE-SPECIFIC RESTRICTION ENZYME B"/>
    <property type="match status" value="1"/>
</dbReference>
<accession>A0A7Y5ASF0</accession>
<dbReference type="SUPFAM" id="SSF52540">
    <property type="entry name" value="P-loop containing nucleoside triphosphate hydrolases"/>
    <property type="match status" value="1"/>
</dbReference>
<dbReference type="GO" id="GO:0005524">
    <property type="term" value="F:ATP binding"/>
    <property type="evidence" value="ECO:0007669"/>
    <property type="project" value="InterPro"/>
</dbReference>
<dbReference type="RefSeq" id="WP_173501844.1">
    <property type="nucleotide sequence ID" value="NZ_JABSOD010000014.1"/>
</dbReference>
<evidence type="ECO:0000313" key="4">
    <source>
        <dbReference type="EMBL" id="NRQ43608.1"/>
    </source>
</evidence>
<proteinExistence type="predicted"/>
<organism evidence="4 5">
    <name type="scientific">Rheinheimera lutimaris</name>
    <dbReference type="NCBI Taxonomy" id="2740584"/>
    <lineage>
        <taxon>Bacteria</taxon>
        <taxon>Pseudomonadati</taxon>
        <taxon>Pseudomonadota</taxon>
        <taxon>Gammaproteobacteria</taxon>
        <taxon>Chromatiales</taxon>
        <taxon>Chromatiaceae</taxon>
        <taxon>Rheinheimera</taxon>
    </lineage>
</organism>
<feature type="region of interest" description="Disordered" evidence="2">
    <location>
        <begin position="501"/>
        <end position="528"/>
    </location>
</feature>
<feature type="domain" description="ATPase dynein-related AAA" evidence="3">
    <location>
        <begin position="204"/>
        <end position="367"/>
    </location>
</feature>
<comment type="caution">
    <text evidence="4">The sequence shown here is derived from an EMBL/GenBank/DDBJ whole genome shotgun (WGS) entry which is preliminary data.</text>
</comment>
<dbReference type="EMBL" id="JABSOD010000014">
    <property type="protein sequence ID" value="NRQ43608.1"/>
    <property type="molecule type" value="Genomic_DNA"/>
</dbReference>
<dbReference type="InterPro" id="IPR011704">
    <property type="entry name" value="ATPase_dyneun-rel_AAA"/>
</dbReference>
<dbReference type="PANTHER" id="PTHR37291:SF1">
    <property type="entry name" value="TYPE IV METHYL-DIRECTED RESTRICTION ENZYME ECOKMCRB SUBUNIT"/>
    <property type="match status" value="1"/>
</dbReference>
<protein>
    <submittedName>
        <fullName evidence="4">AAA family ATPase</fullName>
    </submittedName>
</protein>
<keyword evidence="5" id="KW-1185">Reference proteome</keyword>
<dbReference type="GO" id="GO:0016887">
    <property type="term" value="F:ATP hydrolysis activity"/>
    <property type="evidence" value="ECO:0007669"/>
    <property type="project" value="InterPro"/>
</dbReference>
<evidence type="ECO:0000256" key="2">
    <source>
        <dbReference type="SAM" id="MobiDB-lite"/>
    </source>
</evidence>
<feature type="coiled-coil region" evidence="1">
    <location>
        <begin position="42"/>
        <end position="69"/>
    </location>
</feature>
<dbReference type="Pfam" id="PF07728">
    <property type="entry name" value="AAA_5"/>
    <property type="match status" value="1"/>
</dbReference>
<dbReference type="InterPro" id="IPR052934">
    <property type="entry name" value="Methyl-DNA_Rec/Restrict_Enz"/>
</dbReference>
<evidence type="ECO:0000259" key="3">
    <source>
        <dbReference type="Pfam" id="PF07728"/>
    </source>
</evidence>